<evidence type="ECO:0000256" key="5">
    <source>
        <dbReference type="ARBA" id="ARBA00022679"/>
    </source>
</evidence>
<feature type="binding site" evidence="7 10">
    <location>
        <position position="133"/>
    </location>
    <ligand>
        <name>Mg(2+)</name>
        <dbReference type="ChEBI" id="CHEBI:18420"/>
    </ligand>
</feature>
<evidence type="ECO:0000256" key="6">
    <source>
        <dbReference type="ARBA" id="ARBA00056497"/>
    </source>
</evidence>
<dbReference type="NCBIfam" id="TIGR00222">
    <property type="entry name" value="panB"/>
    <property type="match status" value="1"/>
</dbReference>
<keyword evidence="5 7" id="KW-0808">Transferase</keyword>
<comment type="cofactor">
    <cofactor evidence="7 10">
        <name>Mg(2+)</name>
        <dbReference type="ChEBI" id="CHEBI:18420"/>
    </cofactor>
    <text evidence="7 10">Binds 1 Mg(2+) ion per subunit.</text>
</comment>
<gene>
    <name evidence="7 12" type="primary">panB</name>
    <name evidence="12" type="ORF">Pan189_23810</name>
</gene>
<comment type="similarity">
    <text evidence="2 7">Belongs to the PanB family.</text>
</comment>
<dbReference type="AlphaFoldDB" id="A0A517R285"/>
<dbReference type="FunFam" id="3.20.20.60:FF:000003">
    <property type="entry name" value="3-methyl-2-oxobutanoate hydroxymethyltransferase"/>
    <property type="match status" value="1"/>
</dbReference>
<evidence type="ECO:0000313" key="13">
    <source>
        <dbReference type="Proteomes" id="UP000317318"/>
    </source>
</evidence>
<comment type="pathway">
    <text evidence="1 7">Cofactor biosynthesis; (R)-pantothenate biosynthesis; (R)-pantoate from 3-methyl-2-oxobutanoate: step 1/2.</text>
</comment>
<evidence type="ECO:0000256" key="10">
    <source>
        <dbReference type="PIRSR" id="PIRSR000388-3"/>
    </source>
</evidence>
<dbReference type="PANTHER" id="PTHR20881">
    <property type="entry name" value="3-METHYL-2-OXOBUTANOATE HYDROXYMETHYLTRANSFERASE"/>
    <property type="match status" value="1"/>
</dbReference>
<dbReference type="KEGG" id="svp:Pan189_23810"/>
<dbReference type="OrthoDB" id="9781789at2"/>
<keyword evidence="7 10" id="KW-0479">Metal-binding</keyword>
<evidence type="ECO:0000256" key="1">
    <source>
        <dbReference type="ARBA" id="ARBA00005033"/>
    </source>
</evidence>
<dbReference type="Proteomes" id="UP000317318">
    <property type="component" value="Chromosome"/>
</dbReference>
<evidence type="ECO:0000256" key="9">
    <source>
        <dbReference type="PIRSR" id="PIRSR000388-2"/>
    </source>
</evidence>
<feature type="binding site" evidence="7 9">
    <location>
        <position position="101"/>
    </location>
    <ligand>
        <name>3-methyl-2-oxobutanoate</name>
        <dbReference type="ChEBI" id="CHEBI:11851"/>
    </ligand>
</feature>
<dbReference type="Pfam" id="PF02548">
    <property type="entry name" value="Pantoate_transf"/>
    <property type="match status" value="1"/>
</dbReference>
<dbReference type="GO" id="GO:0032259">
    <property type="term" value="P:methylation"/>
    <property type="evidence" value="ECO:0007669"/>
    <property type="project" value="UniProtKB-KW"/>
</dbReference>
<organism evidence="12 13">
    <name type="scientific">Stratiformator vulcanicus</name>
    <dbReference type="NCBI Taxonomy" id="2527980"/>
    <lineage>
        <taxon>Bacteria</taxon>
        <taxon>Pseudomonadati</taxon>
        <taxon>Planctomycetota</taxon>
        <taxon>Planctomycetia</taxon>
        <taxon>Planctomycetales</taxon>
        <taxon>Planctomycetaceae</taxon>
        <taxon>Stratiformator</taxon>
    </lineage>
</organism>
<dbReference type="GO" id="GO:0000287">
    <property type="term" value="F:magnesium ion binding"/>
    <property type="evidence" value="ECO:0007669"/>
    <property type="project" value="TreeGrafter"/>
</dbReference>
<keyword evidence="4 7" id="KW-0566">Pantothenate biosynthesis</keyword>
<keyword evidence="12" id="KW-0489">Methyltransferase</keyword>
<dbReference type="PIRSF" id="PIRSF000388">
    <property type="entry name" value="Pantoate_hydroxy_MeTrfase"/>
    <property type="match status" value="1"/>
</dbReference>
<keyword evidence="13" id="KW-1185">Reference proteome</keyword>
<dbReference type="Gene3D" id="3.20.20.60">
    <property type="entry name" value="Phosphoenolpyruvate-binding domains"/>
    <property type="match status" value="1"/>
</dbReference>
<dbReference type="EC" id="2.1.2.11" evidence="7"/>
<dbReference type="UniPathway" id="UPA00028">
    <property type="reaction ID" value="UER00003"/>
</dbReference>
<feature type="active site" description="Proton acceptor" evidence="7 8">
    <location>
        <position position="197"/>
    </location>
</feature>
<feature type="binding site" evidence="7 10">
    <location>
        <position position="62"/>
    </location>
    <ligand>
        <name>Mg(2+)</name>
        <dbReference type="ChEBI" id="CHEBI:18420"/>
    </ligand>
</feature>
<dbReference type="GO" id="GO:0003864">
    <property type="term" value="F:3-methyl-2-oxobutanoate hydroxymethyltransferase activity"/>
    <property type="evidence" value="ECO:0007669"/>
    <property type="project" value="UniProtKB-UniRule"/>
</dbReference>
<proteinExistence type="inferred from homology"/>
<dbReference type="InterPro" id="IPR015813">
    <property type="entry name" value="Pyrv/PenolPyrv_kinase-like_dom"/>
</dbReference>
<evidence type="ECO:0000256" key="4">
    <source>
        <dbReference type="ARBA" id="ARBA00022655"/>
    </source>
</evidence>
<dbReference type="GO" id="GO:0015940">
    <property type="term" value="P:pantothenate biosynthetic process"/>
    <property type="evidence" value="ECO:0007669"/>
    <property type="project" value="UniProtKB-UniRule"/>
</dbReference>
<dbReference type="InterPro" id="IPR003700">
    <property type="entry name" value="Pantoate_hydroxy_MeTrfase"/>
</dbReference>
<evidence type="ECO:0000256" key="3">
    <source>
        <dbReference type="ARBA" id="ARBA00011424"/>
    </source>
</evidence>
<dbReference type="GO" id="GO:0005737">
    <property type="term" value="C:cytoplasm"/>
    <property type="evidence" value="ECO:0007669"/>
    <property type="project" value="UniProtKB-SubCell"/>
</dbReference>
<feature type="binding site" evidence="7 9">
    <location>
        <begin position="62"/>
        <end position="63"/>
    </location>
    <ligand>
        <name>3-methyl-2-oxobutanoate</name>
        <dbReference type="ChEBI" id="CHEBI:11851"/>
    </ligand>
</feature>
<evidence type="ECO:0000256" key="2">
    <source>
        <dbReference type="ARBA" id="ARBA00008676"/>
    </source>
</evidence>
<evidence type="ECO:0000256" key="8">
    <source>
        <dbReference type="PIRSR" id="PIRSR000388-1"/>
    </source>
</evidence>
<protein>
    <recommendedName>
        <fullName evidence="7">3-methyl-2-oxobutanoate hydroxymethyltransferase</fullName>
        <ecNumber evidence="7">2.1.2.11</ecNumber>
    </recommendedName>
    <alternativeName>
        <fullName evidence="7">Ketopantoate hydroxymethyltransferase</fullName>
        <shortName evidence="7">KPHMT</shortName>
    </alternativeName>
</protein>
<dbReference type="HAMAP" id="MF_00156">
    <property type="entry name" value="PanB"/>
    <property type="match status" value="1"/>
</dbReference>
<keyword evidence="7 10" id="KW-0460">Magnesium</keyword>
<sequence>MPEKPDSSSSKSSEAPSRRSRMTVPKFREAKGRRKLAMLTAYDEPLARLFDSGGVDAILVGDTLGMVVQGKSTTLPVTLDEIIYHAEIVARATRRALVVADLPFMSYQVGPKDALRSAGRILKESGAAAVKLEGGREQSATIRAIADAGIPVMGHVGLRPQAVHALGGMSRIQRESTGLKRDALAAQEAGAFAVVLELIPQDLAAEITASLEIPTIGIGAGPECDGQVLVGPDMLGLTGFRPKFLKQYVDLATIVEDAAGRYVADVQSGNFPTDEHSHD</sequence>
<reference evidence="12 13" key="1">
    <citation type="submission" date="2019-02" db="EMBL/GenBank/DDBJ databases">
        <title>Deep-cultivation of Planctomycetes and their phenomic and genomic characterization uncovers novel biology.</title>
        <authorList>
            <person name="Wiegand S."/>
            <person name="Jogler M."/>
            <person name="Boedeker C."/>
            <person name="Pinto D."/>
            <person name="Vollmers J."/>
            <person name="Rivas-Marin E."/>
            <person name="Kohn T."/>
            <person name="Peeters S.H."/>
            <person name="Heuer A."/>
            <person name="Rast P."/>
            <person name="Oberbeckmann S."/>
            <person name="Bunk B."/>
            <person name="Jeske O."/>
            <person name="Meyerdierks A."/>
            <person name="Storesund J.E."/>
            <person name="Kallscheuer N."/>
            <person name="Luecker S."/>
            <person name="Lage O.M."/>
            <person name="Pohl T."/>
            <person name="Merkel B.J."/>
            <person name="Hornburger P."/>
            <person name="Mueller R.-W."/>
            <person name="Bruemmer F."/>
            <person name="Labrenz M."/>
            <person name="Spormann A.M."/>
            <person name="Op den Camp H."/>
            <person name="Overmann J."/>
            <person name="Amann R."/>
            <person name="Jetten M.S.M."/>
            <person name="Mascher T."/>
            <person name="Medema M.H."/>
            <person name="Devos D.P."/>
            <person name="Kaster A.-K."/>
            <person name="Ovreas L."/>
            <person name="Rohde M."/>
            <person name="Galperin M.Y."/>
            <person name="Jogler C."/>
        </authorList>
    </citation>
    <scope>NUCLEOTIDE SEQUENCE [LARGE SCALE GENOMIC DNA]</scope>
    <source>
        <strain evidence="12 13">Pan189</strain>
    </source>
</reference>
<feature type="binding site" evidence="7 10">
    <location>
        <position position="101"/>
    </location>
    <ligand>
        <name>Mg(2+)</name>
        <dbReference type="ChEBI" id="CHEBI:18420"/>
    </ligand>
</feature>
<name>A0A517R285_9PLAN</name>
<dbReference type="PANTHER" id="PTHR20881:SF0">
    <property type="entry name" value="3-METHYL-2-OXOBUTANOATE HYDROXYMETHYLTRANSFERASE"/>
    <property type="match status" value="1"/>
</dbReference>
<feature type="binding site" evidence="7 9">
    <location>
        <position position="131"/>
    </location>
    <ligand>
        <name>3-methyl-2-oxobutanoate</name>
        <dbReference type="ChEBI" id="CHEBI:11851"/>
    </ligand>
</feature>
<dbReference type="GO" id="GO:0008168">
    <property type="term" value="F:methyltransferase activity"/>
    <property type="evidence" value="ECO:0007669"/>
    <property type="project" value="UniProtKB-KW"/>
</dbReference>
<evidence type="ECO:0000313" key="12">
    <source>
        <dbReference type="EMBL" id="QDT37997.1"/>
    </source>
</evidence>
<comment type="function">
    <text evidence="6 7">Catalyzes the reversible reaction in which hydroxymethyl group from 5,10-methylenetetrahydrofolate is transferred onto alpha-ketoisovalerate to form ketopantoate.</text>
</comment>
<dbReference type="NCBIfam" id="NF001452">
    <property type="entry name" value="PRK00311.1"/>
    <property type="match status" value="1"/>
</dbReference>
<evidence type="ECO:0000256" key="7">
    <source>
        <dbReference type="HAMAP-Rule" id="MF_00156"/>
    </source>
</evidence>
<dbReference type="CDD" id="cd06557">
    <property type="entry name" value="KPHMT-like"/>
    <property type="match status" value="1"/>
</dbReference>
<dbReference type="InterPro" id="IPR040442">
    <property type="entry name" value="Pyrv_kinase-like_dom_sf"/>
</dbReference>
<evidence type="ECO:0000256" key="11">
    <source>
        <dbReference type="SAM" id="MobiDB-lite"/>
    </source>
</evidence>
<comment type="catalytic activity">
    <reaction evidence="7">
        <text>(6R)-5,10-methylene-5,6,7,8-tetrahydrofolate + 3-methyl-2-oxobutanoate + H2O = 2-dehydropantoate + (6S)-5,6,7,8-tetrahydrofolate</text>
        <dbReference type="Rhea" id="RHEA:11824"/>
        <dbReference type="ChEBI" id="CHEBI:11561"/>
        <dbReference type="ChEBI" id="CHEBI:11851"/>
        <dbReference type="ChEBI" id="CHEBI:15377"/>
        <dbReference type="ChEBI" id="CHEBI:15636"/>
        <dbReference type="ChEBI" id="CHEBI:57453"/>
        <dbReference type="EC" id="2.1.2.11"/>
    </reaction>
</comment>
<keyword evidence="7" id="KW-0963">Cytoplasm</keyword>
<comment type="subcellular location">
    <subcellularLocation>
        <location evidence="7">Cytoplasm</location>
    </subcellularLocation>
</comment>
<feature type="region of interest" description="Disordered" evidence="11">
    <location>
        <begin position="1"/>
        <end position="25"/>
    </location>
</feature>
<comment type="subunit">
    <text evidence="3 7">Homodecamer; pentamer of dimers.</text>
</comment>
<dbReference type="EMBL" id="CP036268">
    <property type="protein sequence ID" value="QDT37997.1"/>
    <property type="molecule type" value="Genomic_DNA"/>
</dbReference>
<dbReference type="SUPFAM" id="SSF51621">
    <property type="entry name" value="Phosphoenolpyruvate/pyruvate domain"/>
    <property type="match status" value="1"/>
</dbReference>
<accession>A0A517R285</accession>